<keyword evidence="4" id="KW-1185">Reference proteome</keyword>
<dbReference type="Gene3D" id="3.30.160.60">
    <property type="entry name" value="Classic Zinc Finger"/>
    <property type="match status" value="1"/>
</dbReference>
<dbReference type="SUPFAM" id="SSF57845">
    <property type="entry name" value="B-box zinc-binding domain"/>
    <property type="match status" value="1"/>
</dbReference>
<dbReference type="CDD" id="cd19764">
    <property type="entry name" value="Bbox2_TRIM9-like"/>
    <property type="match status" value="1"/>
</dbReference>
<dbReference type="Pfam" id="PF22586">
    <property type="entry name" value="ANCHR-like_BBOX"/>
    <property type="match status" value="1"/>
</dbReference>
<dbReference type="OrthoDB" id="295536at2759"/>
<dbReference type="AlphaFoldDB" id="A0A0N5CSN9"/>
<evidence type="ECO:0000259" key="2">
    <source>
        <dbReference type="PROSITE" id="PS50119"/>
    </source>
</evidence>
<organism evidence="5">
    <name type="scientific">Thelazia callipaeda</name>
    <name type="common">Oriental eyeworm</name>
    <name type="synonym">Parasitic nematode</name>
    <dbReference type="NCBI Taxonomy" id="103827"/>
    <lineage>
        <taxon>Eukaryota</taxon>
        <taxon>Metazoa</taxon>
        <taxon>Ecdysozoa</taxon>
        <taxon>Nematoda</taxon>
        <taxon>Chromadorea</taxon>
        <taxon>Rhabditida</taxon>
        <taxon>Spirurina</taxon>
        <taxon>Spiruromorpha</taxon>
        <taxon>Thelazioidea</taxon>
        <taxon>Thelaziidae</taxon>
        <taxon>Thelazia</taxon>
    </lineage>
</organism>
<dbReference type="CDD" id="cd19803">
    <property type="entry name" value="Bbox1_TRIM9-like_C-I"/>
    <property type="match status" value="1"/>
</dbReference>
<accession>A0A0N5CSN9</accession>
<keyword evidence="1" id="KW-0479">Metal-binding</keyword>
<dbReference type="GO" id="GO:0008270">
    <property type="term" value="F:zinc ion binding"/>
    <property type="evidence" value="ECO:0007669"/>
    <property type="project" value="UniProtKB-KW"/>
</dbReference>
<gene>
    <name evidence="3" type="ORF">TCLT_LOCUS3240</name>
</gene>
<feature type="domain" description="B box-type" evidence="2">
    <location>
        <begin position="242"/>
        <end position="284"/>
    </location>
</feature>
<dbReference type="GO" id="GO:0043005">
    <property type="term" value="C:neuron projection"/>
    <property type="evidence" value="ECO:0007669"/>
    <property type="project" value="TreeGrafter"/>
</dbReference>
<dbReference type="SMART" id="SM00336">
    <property type="entry name" value="BBOX"/>
    <property type="match status" value="2"/>
</dbReference>
<dbReference type="WBParaSite" id="TCLT_0000324401-mRNA-1">
    <property type="protein sequence ID" value="TCLT_0000324401-mRNA-1"/>
    <property type="gene ID" value="TCLT_0000324401"/>
</dbReference>
<dbReference type="STRING" id="103827.A0A0N5CSN9"/>
<dbReference type="GO" id="GO:0007411">
    <property type="term" value="P:axon guidance"/>
    <property type="evidence" value="ECO:0007669"/>
    <property type="project" value="TreeGrafter"/>
</dbReference>
<dbReference type="PROSITE" id="PS50119">
    <property type="entry name" value="ZF_BBOX"/>
    <property type="match status" value="2"/>
</dbReference>
<sequence length="294" mass="31845">PILLSCAHSYCRRCVLEYQQPVCHSTPTTSLQSHAPSTVQYSHLHTITPLSPPSSSGASDSISLCVSEQDIESDKLSIISETDSGVVVSGRCSRPPSMIGSAIGHAPPFSGYFGVPRPPSILTPSTSGCIITCKACHKPTIFPDNQTAALMPVNDALVNVITRYRSGNLSGRDKNAGSEQIFSCQLCDTEEPEIANVFCEQCEIFYCQSCQISLHPARGPLAMHKLVPPSARRPSRTTLGLIQNSKCSSHPCENLSMYCMICRAAVCCQCLQESKHSNHDVQNLDKICKTQKVC</sequence>
<evidence type="ECO:0000313" key="3">
    <source>
        <dbReference type="EMBL" id="VDM99610.1"/>
    </source>
</evidence>
<dbReference type="OMA" id="CEQCEIF"/>
<dbReference type="Proteomes" id="UP000276776">
    <property type="component" value="Unassembled WGS sequence"/>
</dbReference>
<dbReference type="PANTHER" id="PTHR24099">
    <property type="entry name" value="E3 UBIQUITIN-PROTEIN LIGASE TRIM36-RELATED"/>
    <property type="match status" value="1"/>
</dbReference>
<reference evidence="5" key="1">
    <citation type="submission" date="2017-02" db="UniProtKB">
        <authorList>
            <consortium name="WormBaseParasite"/>
        </authorList>
    </citation>
    <scope>IDENTIFICATION</scope>
</reference>
<protein>
    <submittedName>
        <fullName evidence="5">B box-type domain-containing protein</fullName>
    </submittedName>
</protein>
<dbReference type="EMBL" id="UYYF01001165">
    <property type="protein sequence ID" value="VDM99610.1"/>
    <property type="molecule type" value="Genomic_DNA"/>
</dbReference>
<name>A0A0N5CSN9_THECL</name>
<dbReference type="InterPro" id="IPR000315">
    <property type="entry name" value="Znf_B-box"/>
</dbReference>
<evidence type="ECO:0000256" key="1">
    <source>
        <dbReference type="PROSITE-ProRule" id="PRU00024"/>
    </source>
</evidence>
<dbReference type="Gene3D" id="4.10.830.40">
    <property type="match status" value="1"/>
</dbReference>
<reference evidence="3 4" key="2">
    <citation type="submission" date="2018-11" db="EMBL/GenBank/DDBJ databases">
        <authorList>
            <consortium name="Pathogen Informatics"/>
        </authorList>
    </citation>
    <scope>NUCLEOTIDE SEQUENCE [LARGE SCALE GENOMIC DNA]</scope>
</reference>
<evidence type="ECO:0000313" key="4">
    <source>
        <dbReference type="Proteomes" id="UP000276776"/>
    </source>
</evidence>
<feature type="domain" description="B box-type" evidence="2">
    <location>
        <begin position="186"/>
        <end position="229"/>
    </location>
</feature>
<keyword evidence="1" id="KW-0863">Zinc-finger</keyword>
<proteinExistence type="predicted"/>
<dbReference type="InterPro" id="IPR050617">
    <property type="entry name" value="E3_ligase_FN3/SPRY"/>
</dbReference>
<keyword evidence="1" id="KW-0862">Zinc</keyword>
<evidence type="ECO:0000313" key="5">
    <source>
        <dbReference type="WBParaSite" id="TCLT_0000324401-mRNA-1"/>
    </source>
</evidence>
<dbReference type="PANTHER" id="PTHR24099:SF15">
    <property type="entry name" value="E3 UBIQUITIN-PROTEIN LIGASE TRIM9"/>
    <property type="match status" value="1"/>
</dbReference>
<dbReference type="Pfam" id="PF00643">
    <property type="entry name" value="zf-B_box"/>
    <property type="match status" value="1"/>
</dbReference>